<sequence length="172" mass="18745">MSSYNTIRDYFGNKEFKGSEIMQFSIMIVLGIFLISGGIIILQSEDIFNKIYEGFRSTSGYGNDGSETSTATKTSGDDNDGSEKSTATKTSGDDNDGSEKSTATNPIGSPRNRTPSSLTWTADLPEDLTLTSLQKNIKHLRKKSSVNIGLGWGMVAIGSMICLYQIYSLFFT</sequence>
<feature type="compositionally biased region" description="Polar residues" evidence="1">
    <location>
        <begin position="100"/>
        <end position="119"/>
    </location>
</feature>
<evidence type="ECO:0000256" key="1">
    <source>
        <dbReference type="SAM" id="MobiDB-lite"/>
    </source>
</evidence>
<dbReference type="AlphaFoldDB" id="A0A6C0IEN0"/>
<name>A0A6C0IEN0_9ZZZZ</name>
<feature type="transmembrane region" description="Helical" evidence="2">
    <location>
        <begin position="21"/>
        <end position="42"/>
    </location>
</feature>
<feature type="region of interest" description="Disordered" evidence="1">
    <location>
        <begin position="62"/>
        <end position="119"/>
    </location>
</feature>
<accession>A0A6C0IEN0</accession>
<dbReference type="EMBL" id="MN740165">
    <property type="protein sequence ID" value="QHT91342.1"/>
    <property type="molecule type" value="Genomic_DNA"/>
</dbReference>
<feature type="compositionally biased region" description="Polar residues" evidence="1">
    <location>
        <begin position="62"/>
        <end position="74"/>
    </location>
</feature>
<keyword evidence="2" id="KW-0472">Membrane</keyword>
<organism evidence="3">
    <name type="scientific">viral metagenome</name>
    <dbReference type="NCBI Taxonomy" id="1070528"/>
    <lineage>
        <taxon>unclassified sequences</taxon>
        <taxon>metagenomes</taxon>
        <taxon>organismal metagenomes</taxon>
    </lineage>
</organism>
<feature type="transmembrane region" description="Helical" evidence="2">
    <location>
        <begin position="145"/>
        <end position="167"/>
    </location>
</feature>
<keyword evidence="2" id="KW-0812">Transmembrane</keyword>
<evidence type="ECO:0000256" key="2">
    <source>
        <dbReference type="SAM" id="Phobius"/>
    </source>
</evidence>
<evidence type="ECO:0000313" key="3">
    <source>
        <dbReference type="EMBL" id="QHT91342.1"/>
    </source>
</evidence>
<proteinExistence type="predicted"/>
<protein>
    <submittedName>
        <fullName evidence="3">Uncharacterized protein</fullName>
    </submittedName>
</protein>
<keyword evidence="2" id="KW-1133">Transmembrane helix</keyword>
<reference evidence="3" key="1">
    <citation type="journal article" date="2020" name="Nature">
        <title>Giant virus diversity and host interactions through global metagenomics.</title>
        <authorList>
            <person name="Schulz F."/>
            <person name="Roux S."/>
            <person name="Paez-Espino D."/>
            <person name="Jungbluth S."/>
            <person name="Walsh D.A."/>
            <person name="Denef V.J."/>
            <person name="McMahon K.D."/>
            <person name="Konstantinidis K.T."/>
            <person name="Eloe-Fadrosh E.A."/>
            <person name="Kyrpides N.C."/>
            <person name="Woyke T."/>
        </authorList>
    </citation>
    <scope>NUCLEOTIDE SEQUENCE</scope>
    <source>
        <strain evidence="3">GVMAG-M-3300023184-77</strain>
    </source>
</reference>